<gene>
    <name evidence="1" type="ORF">FIBSPDRAFT_878157</name>
</gene>
<keyword evidence="2" id="KW-1185">Reference proteome</keyword>
<accession>A0A167V9H8</accession>
<dbReference type="AlphaFoldDB" id="A0A167V9H8"/>
<protein>
    <submittedName>
        <fullName evidence="1">Uncharacterized protein</fullName>
    </submittedName>
</protein>
<sequence>MHLDALPRQRYRDMRAAISVHGIECTGRDAAGGGKALYAMEAGVTVCFFASEARWTQPGRGQAGISRLAASGSECEVEMTATSSASCRPCTQNPPTRGLNTSGPVLITPLSSCSTRVVLHFPSSQTACATTRATIVLSAFVPPSSFPTLVS</sequence>
<evidence type="ECO:0000313" key="1">
    <source>
        <dbReference type="EMBL" id="KZP04776.1"/>
    </source>
</evidence>
<organism evidence="1 2">
    <name type="scientific">Athelia psychrophila</name>
    <dbReference type="NCBI Taxonomy" id="1759441"/>
    <lineage>
        <taxon>Eukaryota</taxon>
        <taxon>Fungi</taxon>
        <taxon>Dikarya</taxon>
        <taxon>Basidiomycota</taxon>
        <taxon>Agaricomycotina</taxon>
        <taxon>Agaricomycetes</taxon>
        <taxon>Agaricomycetidae</taxon>
        <taxon>Atheliales</taxon>
        <taxon>Atheliaceae</taxon>
        <taxon>Athelia</taxon>
    </lineage>
</organism>
<proteinExistence type="predicted"/>
<evidence type="ECO:0000313" key="2">
    <source>
        <dbReference type="Proteomes" id="UP000076532"/>
    </source>
</evidence>
<name>A0A167V9H8_9AGAM</name>
<reference evidence="1 2" key="1">
    <citation type="journal article" date="2016" name="Mol. Biol. Evol.">
        <title>Comparative Genomics of Early-Diverging Mushroom-Forming Fungi Provides Insights into the Origins of Lignocellulose Decay Capabilities.</title>
        <authorList>
            <person name="Nagy L.G."/>
            <person name="Riley R."/>
            <person name="Tritt A."/>
            <person name="Adam C."/>
            <person name="Daum C."/>
            <person name="Floudas D."/>
            <person name="Sun H."/>
            <person name="Yadav J.S."/>
            <person name="Pangilinan J."/>
            <person name="Larsson K.H."/>
            <person name="Matsuura K."/>
            <person name="Barry K."/>
            <person name="Labutti K."/>
            <person name="Kuo R."/>
            <person name="Ohm R.A."/>
            <person name="Bhattacharya S.S."/>
            <person name="Shirouzu T."/>
            <person name="Yoshinaga Y."/>
            <person name="Martin F.M."/>
            <person name="Grigoriev I.V."/>
            <person name="Hibbett D.S."/>
        </authorList>
    </citation>
    <scope>NUCLEOTIDE SEQUENCE [LARGE SCALE GENOMIC DNA]</scope>
    <source>
        <strain evidence="1 2">CBS 109695</strain>
    </source>
</reference>
<dbReference type="EMBL" id="KV417889">
    <property type="protein sequence ID" value="KZP04776.1"/>
    <property type="molecule type" value="Genomic_DNA"/>
</dbReference>
<dbReference type="Proteomes" id="UP000076532">
    <property type="component" value="Unassembled WGS sequence"/>
</dbReference>